<reference evidence="2" key="1">
    <citation type="journal article" date="2019" name="Sci. Rep.">
        <title>Draft genome of Tanacetum cinerariifolium, the natural source of mosquito coil.</title>
        <authorList>
            <person name="Yamashiro T."/>
            <person name="Shiraishi A."/>
            <person name="Satake H."/>
            <person name="Nakayama K."/>
        </authorList>
    </citation>
    <scope>NUCLEOTIDE SEQUENCE</scope>
</reference>
<feature type="coiled-coil region" evidence="1">
    <location>
        <begin position="246"/>
        <end position="287"/>
    </location>
</feature>
<keyword evidence="1" id="KW-0175">Coiled coil</keyword>
<proteinExistence type="predicted"/>
<organism evidence="2">
    <name type="scientific">Tanacetum cinerariifolium</name>
    <name type="common">Dalmatian daisy</name>
    <name type="synonym">Chrysanthemum cinerariifolium</name>
    <dbReference type="NCBI Taxonomy" id="118510"/>
    <lineage>
        <taxon>Eukaryota</taxon>
        <taxon>Viridiplantae</taxon>
        <taxon>Streptophyta</taxon>
        <taxon>Embryophyta</taxon>
        <taxon>Tracheophyta</taxon>
        <taxon>Spermatophyta</taxon>
        <taxon>Magnoliopsida</taxon>
        <taxon>eudicotyledons</taxon>
        <taxon>Gunneridae</taxon>
        <taxon>Pentapetalae</taxon>
        <taxon>asterids</taxon>
        <taxon>campanulids</taxon>
        <taxon>Asterales</taxon>
        <taxon>Asteraceae</taxon>
        <taxon>Asteroideae</taxon>
        <taxon>Anthemideae</taxon>
        <taxon>Anthemidinae</taxon>
        <taxon>Tanacetum</taxon>
    </lineage>
</organism>
<gene>
    <name evidence="2" type="ORF">Tci_556015</name>
</gene>
<dbReference type="AlphaFoldDB" id="A0A699ISI0"/>
<evidence type="ECO:0000256" key="1">
    <source>
        <dbReference type="SAM" id="Coils"/>
    </source>
</evidence>
<dbReference type="EMBL" id="BKCJ010330753">
    <property type="protein sequence ID" value="GEZ84042.1"/>
    <property type="molecule type" value="Genomic_DNA"/>
</dbReference>
<comment type="caution">
    <text evidence="2">The sequence shown here is derived from an EMBL/GenBank/DDBJ whole genome shotgun (WGS) entry which is preliminary data.</text>
</comment>
<accession>A0A699ISI0</accession>
<protein>
    <submittedName>
        <fullName evidence="2">Uncharacterized protein</fullName>
    </submittedName>
</protein>
<name>A0A699ISI0_TANCI</name>
<sequence>MKMEQYLAYTDYALWEVILNGNGEVQMTKDKDGKEVEVPPITAQQILARKEKEKLRALCLWPFQISNMDKDDLYNNLKVYDADIKGSFGSSSNLHNVAFVSAESTNNTNELNAACSVSTATSHSYQAQEEGTLPMIAEQPRIQETGVDMLGMQQEEATEFALIAFTSNASSSSSLNSEVQSCSKQCEQSYEQLKNLFDEQCEKLRKANLEIVGYQYGLKSIVGQLRVHQQNEVIYEEKIGVLEYDIKDKSNLLKYTQKQLDEALREKEDLKAKLEKFETSSQNLTKLLNSQISVKVKTGLGYDSQFNEEEVLDVKVEEVTETVFDNRSSDEENSLANDRFKKAEGFHAVPPPLTRNYMPRKPDLSFAGLDGSIYKFKISETVTSLSKDVKDAPKTSIAFVEKPKEVRTSAPLIQE</sequence>
<evidence type="ECO:0000313" key="2">
    <source>
        <dbReference type="EMBL" id="GEZ84042.1"/>
    </source>
</evidence>